<feature type="region of interest" description="Disordered" evidence="1">
    <location>
        <begin position="201"/>
        <end position="253"/>
    </location>
</feature>
<proteinExistence type="predicted"/>
<sequence>MPTIGLSKTPLCLSLTSQGPKIHFSLSTNSFLYSFRPNKFHFLKPCSSLKETKKKQQTISKSPTKRLLNLNLKKDDENETTESDADNAVKGTILAGLLLLGVVGGFGGIGVIKDPRSLPLHSTSTPAQTVHEQVQQMPLNSTPFASQAVREQLQHSTSAGGSLPLHSTSAPAQTVHEQVQQIPLNSTSLASQPVCKQLQQLPLDSNPRTSQTVQEQVEDSSNHETNEQSEEQGPSAEKRKRGKTQMQSVHGRKGCKQIVLNENNQPIGPTNDDVNELGSFLGTLARTATFCPLNVFDWRKLETKEDMWKYVKV</sequence>
<feature type="compositionally biased region" description="Polar residues" evidence="1">
    <location>
        <begin position="154"/>
        <end position="177"/>
    </location>
</feature>
<dbReference type="AlphaFoldDB" id="A0A1J6JBS1"/>
<evidence type="ECO:0000313" key="3">
    <source>
        <dbReference type="EMBL" id="OIT08283.1"/>
    </source>
</evidence>
<dbReference type="PANTHER" id="PTHR33144:SF35">
    <property type="entry name" value="TRANSPOSASE, PTTA_EN_SPM, PLANT-RELATED"/>
    <property type="match status" value="1"/>
</dbReference>
<dbReference type="PANTHER" id="PTHR33144">
    <property type="entry name" value="OS10G0409366 PROTEIN-RELATED"/>
    <property type="match status" value="1"/>
</dbReference>
<dbReference type="Proteomes" id="UP000187609">
    <property type="component" value="Unassembled WGS sequence"/>
</dbReference>
<name>A0A1J6JBS1_NICAT</name>
<gene>
    <name evidence="3" type="ORF">A4A49_01950</name>
</gene>
<keyword evidence="2" id="KW-1133">Transmembrane helix</keyword>
<feature type="region of interest" description="Disordered" evidence="1">
    <location>
        <begin position="54"/>
        <end position="84"/>
    </location>
</feature>
<evidence type="ECO:0000313" key="4">
    <source>
        <dbReference type="Proteomes" id="UP000187609"/>
    </source>
</evidence>
<feature type="transmembrane region" description="Helical" evidence="2">
    <location>
        <begin position="93"/>
        <end position="112"/>
    </location>
</feature>
<evidence type="ECO:0000256" key="2">
    <source>
        <dbReference type="SAM" id="Phobius"/>
    </source>
</evidence>
<accession>A0A1J6JBS1</accession>
<evidence type="ECO:0000256" key="1">
    <source>
        <dbReference type="SAM" id="MobiDB-lite"/>
    </source>
</evidence>
<dbReference type="Gramene" id="OIT08283">
    <property type="protein sequence ID" value="OIT08283"/>
    <property type="gene ID" value="A4A49_01950"/>
</dbReference>
<comment type="caution">
    <text evidence="3">The sequence shown here is derived from an EMBL/GenBank/DDBJ whole genome shotgun (WGS) entry which is preliminary data.</text>
</comment>
<feature type="compositionally biased region" description="Polar residues" evidence="1">
    <location>
        <begin position="201"/>
        <end position="215"/>
    </location>
</feature>
<keyword evidence="2" id="KW-0812">Transmembrane</keyword>
<reference evidence="3" key="1">
    <citation type="submission" date="2016-11" db="EMBL/GenBank/DDBJ databases">
        <title>The genome of Nicotiana attenuata.</title>
        <authorList>
            <person name="Xu S."/>
            <person name="Brockmoeller T."/>
            <person name="Gaquerel E."/>
            <person name="Navarro A."/>
            <person name="Kuhl H."/>
            <person name="Gase K."/>
            <person name="Ling Z."/>
            <person name="Zhou W."/>
            <person name="Kreitzer C."/>
            <person name="Stanke M."/>
            <person name="Tang H."/>
            <person name="Lyons E."/>
            <person name="Pandey P."/>
            <person name="Pandey S.P."/>
            <person name="Timmermann B."/>
            <person name="Baldwin I.T."/>
        </authorList>
    </citation>
    <scope>NUCLEOTIDE SEQUENCE [LARGE SCALE GENOMIC DNA]</scope>
    <source>
        <strain evidence="3">UT</strain>
    </source>
</reference>
<dbReference type="STRING" id="49451.A0A1J6JBS1"/>
<keyword evidence="2" id="KW-0472">Membrane</keyword>
<protein>
    <submittedName>
        <fullName evidence="3">Uncharacterized protein</fullName>
    </submittedName>
</protein>
<organism evidence="3 4">
    <name type="scientific">Nicotiana attenuata</name>
    <name type="common">Coyote tobacco</name>
    <dbReference type="NCBI Taxonomy" id="49451"/>
    <lineage>
        <taxon>Eukaryota</taxon>
        <taxon>Viridiplantae</taxon>
        <taxon>Streptophyta</taxon>
        <taxon>Embryophyta</taxon>
        <taxon>Tracheophyta</taxon>
        <taxon>Spermatophyta</taxon>
        <taxon>Magnoliopsida</taxon>
        <taxon>eudicotyledons</taxon>
        <taxon>Gunneridae</taxon>
        <taxon>Pentapetalae</taxon>
        <taxon>asterids</taxon>
        <taxon>lamiids</taxon>
        <taxon>Solanales</taxon>
        <taxon>Solanaceae</taxon>
        <taxon>Nicotianoideae</taxon>
        <taxon>Nicotianeae</taxon>
        <taxon>Nicotiana</taxon>
    </lineage>
</organism>
<dbReference type="EMBL" id="MJEQ01037183">
    <property type="protein sequence ID" value="OIT08283.1"/>
    <property type="molecule type" value="Genomic_DNA"/>
</dbReference>
<keyword evidence="4" id="KW-1185">Reference proteome</keyword>
<feature type="region of interest" description="Disordered" evidence="1">
    <location>
        <begin position="151"/>
        <end position="177"/>
    </location>
</feature>